<evidence type="ECO:0000259" key="1">
    <source>
        <dbReference type="Pfam" id="PF13223"/>
    </source>
</evidence>
<evidence type="ECO:0000313" key="2">
    <source>
        <dbReference type="EMBL" id="MBO1516277.1"/>
    </source>
</evidence>
<protein>
    <submittedName>
        <fullName evidence="2">DUF4031 domain-containing protein</fullName>
    </submittedName>
</protein>
<dbReference type="AlphaFoldDB" id="A0AAW4ILC7"/>
<dbReference type="Proteomes" id="UP000664161">
    <property type="component" value="Unassembled WGS sequence"/>
</dbReference>
<name>A0AAW4ILC7_9GAMM</name>
<dbReference type="EMBL" id="JAGBKN010000004">
    <property type="protein sequence ID" value="MBO1516277.1"/>
    <property type="molecule type" value="Genomic_DNA"/>
</dbReference>
<organism evidence="2 3">
    <name type="scientific">Psychrobacter halodurans</name>
    <dbReference type="NCBI Taxonomy" id="2818439"/>
    <lineage>
        <taxon>Bacteria</taxon>
        <taxon>Pseudomonadati</taxon>
        <taxon>Pseudomonadota</taxon>
        <taxon>Gammaproteobacteria</taxon>
        <taxon>Moraxellales</taxon>
        <taxon>Moraxellaceae</taxon>
        <taxon>Psychrobacter</taxon>
    </lineage>
</organism>
<feature type="domain" description="DUF4031" evidence="1">
    <location>
        <begin position="3"/>
        <end position="79"/>
    </location>
</feature>
<comment type="caution">
    <text evidence="2">The sequence shown here is derived from an EMBL/GenBank/DDBJ whole genome shotgun (WGS) entry which is preliminary data.</text>
</comment>
<evidence type="ECO:0000313" key="3">
    <source>
        <dbReference type="Proteomes" id="UP000664161"/>
    </source>
</evidence>
<dbReference type="RefSeq" id="WP_207969144.1">
    <property type="nucleotide sequence ID" value="NZ_JAGBKN010000004.1"/>
</dbReference>
<gene>
    <name evidence="2" type="ORF">J3491_02870</name>
</gene>
<reference evidence="2 3" key="1">
    <citation type="submission" date="2021-03" db="EMBL/GenBank/DDBJ databases">
        <authorList>
            <person name="Shang D.-D."/>
            <person name="Du Z.-J."/>
            <person name="Chen G.-J."/>
        </authorList>
    </citation>
    <scope>NUCLEOTIDE SEQUENCE [LARGE SCALE GENOMIC DNA]</scope>
    <source>
        <strain evidence="2 3">F2608</strain>
    </source>
</reference>
<sequence length="96" mass="11309">MAIYVDFMQIEFKGYKWCHMLADTLQELHDFAALIEVDKRLFHRHASYPHYDVTVQMRKTAIEYGAIPANRKKIIECAKKLKIELHEQIARAEGCE</sequence>
<dbReference type="InterPro" id="IPR025109">
    <property type="entry name" value="DUF4031"/>
</dbReference>
<keyword evidence="3" id="KW-1185">Reference proteome</keyword>
<dbReference type="Pfam" id="PF13223">
    <property type="entry name" value="DUF4031"/>
    <property type="match status" value="1"/>
</dbReference>
<proteinExistence type="predicted"/>
<accession>A0AAW4ILC7</accession>